<dbReference type="PANTHER" id="PTHR37817:SF1">
    <property type="entry name" value="N-ACETYLTRANSFERASE EIS"/>
    <property type="match status" value="1"/>
</dbReference>
<evidence type="ECO:0000259" key="1">
    <source>
        <dbReference type="PROSITE" id="PS51186"/>
    </source>
</evidence>
<dbReference type="InterPro" id="IPR016181">
    <property type="entry name" value="Acyl_CoA_acyltransferase"/>
</dbReference>
<dbReference type="SUPFAM" id="SSF55729">
    <property type="entry name" value="Acyl-CoA N-acyltransferases (Nat)"/>
    <property type="match status" value="1"/>
</dbReference>
<dbReference type="RefSeq" id="WP_113804502.1">
    <property type="nucleotide sequence ID" value="NZ_QOCW01000002.1"/>
</dbReference>
<dbReference type="Pfam" id="PF13530">
    <property type="entry name" value="SCP2_2"/>
    <property type="match status" value="1"/>
</dbReference>
<evidence type="ECO:0000313" key="2">
    <source>
        <dbReference type="EMBL" id="RBW71022.1"/>
    </source>
</evidence>
<gene>
    <name evidence="2" type="ORF">DS031_03245</name>
</gene>
<dbReference type="InterPro" id="IPR000182">
    <property type="entry name" value="GNAT_dom"/>
</dbReference>
<dbReference type="Pfam" id="PF17668">
    <property type="entry name" value="Acetyltransf_17"/>
    <property type="match status" value="1"/>
</dbReference>
<comment type="caution">
    <text evidence="2">The sequence shown here is derived from an EMBL/GenBank/DDBJ whole genome shotgun (WGS) entry which is preliminary data.</text>
</comment>
<dbReference type="SUPFAM" id="SSF55718">
    <property type="entry name" value="SCP-like"/>
    <property type="match status" value="1"/>
</dbReference>
<reference evidence="2 3" key="1">
    <citation type="submission" date="2018-07" db="EMBL/GenBank/DDBJ databases">
        <title>Lottiidibacillus patelloidae gen. nov., sp. nov., isolated from the intestinal tract of a marine limpet and the reclassification of B. taeanensis BH030017T, B. algicola KMM 3737T and B. hwajinpoensis SW-72T as genus Lottiidibacillus.</title>
        <authorList>
            <person name="Liu R."/>
            <person name="Huang Z."/>
        </authorList>
    </citation>
    <scope>NUCLEOTIDE SEQUENCE [LARGE SCALE GENOMIC DNA]</scope>
    <source>
        <strain evidence="2 3">BH030017</strain>
    </source>
</reference>
<dbReference type="AlphaFoldDB" id="A0A366XY03"/>
<accession>A0A366XY03</accession>
<dbReference type="GO" id="GO:0034069">
    <property type="term" value="F:aminoglycoside N-acetyltransferase activity"/>
    <property type="evidence" value="ECO:0007669"/>
    <property type="project" value="TreeGrafter"/>
</dbReference>
<dbReference type="InterPro" id="IPR036527">
    <property type="entry name" value="SCP2_sterol-bd_dom_sf"/>
</dbReference>
<sequence length="395" mass="46692">MDQIRILTKNELDEALSLSQFAFQYKLTNEEKARKKDRIKENEVWGYFQNEDLASKLHLLSLQVFIQEVPFYMGGIASVATWPEYRRKGMVKKLLKKVLIKMKENGQTISMLHPFSFPFYRKYGWETFIAYKKYTIDINQIPRSEAADGTIKRIGKNRSLLNEIYTAYAKKYNGMLIRSEEWWKNLIFTQKNHQTVVWYDEEQVPKGYAIYTVKDKRMKVEELIFLNEQARCGLWNFISQHDSMVHTVQLTVPESDQFSFVFENPSFKQEVVPYFMARIIDVKDFLTQYPLKPSRSLFLHVYDEFASWNNGIFHLQNSKNGLLVKHFEKKTEKMACAHPPKRGLQCDIQTLTAMLLGYQRPTFLCEIGKLKGNKEEVAVWEQLISKKTTYFIDFF</sequence>
<dbReference type="EMBL" id="QOCW01000002">
    <property type="protein sequence ID" value="RBW71022.1"/>
    <property type="molecule type" value="Genomic_DNA"/>
</dbReference>
<protein>
    <submittedName>
        <fullName evidence="2">GNAT family N-acetyltransferase</fullName>
    </submittedName>
</protein>
<dbReference type="OrthoDB" id="9768284at2"/>
<dbReference type="Proteomes" id="UP000253314">
    <property type="component" value="Unassembled WGS sequence"/>
</dbReference>
<dbReference type="PANTHER" id="PTHR37817">
    <property type="entry name" value="N-ACETYLTRANSFERASE EIS"/>
    <property type="match status" value="1"/>
</dbReference>
<dbReference type="Gene3D" id="3.40.630.30">
    <property type="match status" value="2"/>
</dbReference>
<dbReference type="InterPro" id="IPR051554">
    <property type="entry name" value="Acetyltransferase_Eis"/>
</dbReference>
<dbReference type="InterPro" id="IPR041380">
    <property type="entry name" value="Acetyltransf_17"/>
</dbReference>
<proteinExistence type="predicted"/>
<dbReference type="Pfam" id="PF13527">
    <property type="entry name" value="Acetyltransf_9"/>
    <property type="match status" value="1"/>
</dbReference>
<dbReference type="PROSITE" id="PS51186">
    <property type="entry name" value="GNAT"/>
    <property type="match status" value="1"/>
</dbReference>
<evidence type="ECO:0000313" key="3">
    <source>
        <dbReference type="Proteomes" id="UP000253314"/>
    </source>
</evidence>
<keyword evidence="2" id="KW-0808">Transferase</keyword>
<dbReference type="Gene3D" id="3.30.1050.10">
    <property type="entry name" value="SCP2 sterol-binding domain"/>
    <property type="match status" value="1"/>
</dbReference>
<feature type="domain" description="N-acetyltransferase" evidence="1">
    <location>
        <begin position="2"/>
        <end position="148"/>
    </location>
</feature>
<dbReference type="InterPro" id="IPR025559">
    <property type="entry name" value="Eis_dom"/>
</dbReference>
<name>A0A366XY03_9BACI</name>
<organism evidence="2 3">
    <name type="scientific">Bacillus taeanensis</name>
    <dbReference type="NCBI Taxonomy" id="273032"/>
    <lineage>
        <taxon>Bacteria</taxon>
        <taxon>Bacillati</taxon>
        <taxon>Bacillota</taxon>
        <taxon>Bacilli</taxon>
        <taxon>Bacillales</taxon>
        <taxon>Bacillaceae</taxon>
        <taxon>Bacillus</taxon>
    </lineage>
</organism>
<dbReference type="GO" id="GO:0030649">
    <property type="term" value="P:aminoglycoside antibiotic catabolic process"/>
    <property type="evidence" value="ECO:0007669"/>
    <property type="project" value="TreeGrafter"/>
</dbReference>
<keyword evidence="3" id="KW-1185">Reference proteome</keyword>